<organism evidence="1">
    <name type="scientific">Candidatus Fermentithermobacillus carboniphilus</name>
    <dbReference type="NCBI Taxonomy" id="3085328"/>
    <lineage>
        <taxon>Bacteria</taxon>
        <taxon>Bacillati</taxon>
        <taxon>Bacillota</taxon>
        <taxon>Candidatus Fermentithermobacillia</taxon>
        <taxon>Candidatus Fermentithermobacillales</taxon>
        <taxon>Candidatus Fermentithermobacillaceae</taxon>
        <taxon>Candidatus Fermentithermobacillus</taxon>
    </lineage>
</organism>
<dbReference type="InterPro" id="IPR010843">
    <property type="entry name" value="Uncharacterised_AroM"/>
</dbReference>
<sequence>MKRVIGTVTIGQSPRVDLIPEMKAILGPDVEIIEGGALDGLSLEEVKRYYPGPDDYVLVTRMADGTEVKIAKRHIIGRMQAQIDRLVREGAEVIALVCTGEFPPFKCDRLIVEPQKVLYGVTRALALELKLGVVIPDQSQVPAAYRKWSGAAREVRVEAASPYSSGDDIVRASKALREWGAQVVVMDCIGYTLGNKAVVKEIVGGPVILARSVVARVLSELVS</sequence>
<protein>
    <submittedName>
        <fullName evidence="1">AroM family protein</fullName>
    </submittedName>
</protein>
<reference evidence="1" key="1">
    <citation type="submission" date="2020-10" db="EMBL/GenBank/DDBJ databases">
        <authorList>
            <person name="Kadnikov V."/>
            <person name="Beletsky A.V."/>
            <person name="Mardanov A.V."/>
            <person name="Karnachuk O.V."/>
            <person name="Ravin N.V."/>
        </authorList>
    </citation>
    <scope>NUCLEOTIDE SEQUENCE</scope>
    <source>
        <strain evidence="1">Bu02</strain>
    </source>
</reference>
<dbReference type="NCBIfam" id="NF007788">
    <property type="entry name" value="PRK10481.1"/>
    <property type="match status" value="1"/>
</dbReference>
<dbReference type="KEGG" id="fcz:IMF26_09525"/>
<dbReference type="AlphaFoldDB" id="A0AAT9LBW4"/>
<gene>
    <name evidence="1" type="ORF">IMF26_09525</name>
</gene>
<dbReference type="EMBL" id="CP062796">
    <property type="protein sequence ID" value="QUL98258.1"/>
    <property type="molecule type" value="Genomic_DNA"/>
</dbReference>
<dbReference type="Pfam" id="PF07302">
    <property type="entry name" value="AroM"/>
    <property type="match status" value="1"/>
</dbReference>
<proteinExistence type="predicted"/>
<accession>A0AAT9LBW4</accession>
<name>A0AAT9LBW4_9FIRM</name>
<reference evidence="1" key="2">
    <citation type="journal article" date="2023" name="Biology">
        <title>Prokaryotic Life Associated with Coal-Fire Gas Vents Revealed by Metagenomics.</title>
        <authorList>
            <person name="Kadnikov V.V."/>
            <person name="Mardanov A.V."/>
            <person name="Beletsky A.V."/>
            <person name="Karnachuk O.V."/>
            <person name="Ravin N.V."/>
        </authorList>
    </citation>
    <scope>NUCLEOTIDE SEQUENCE</scope>
    <source>
        <strain evidence="1">Bu02</strain>
    </source>
</reference>
<evidence type="ECO:0000313" key="1">
    <source>
        <dbReference type="EMBL" id="QUL98258.1"/>
    </source>
</evidence>